<feature type="region of interest" description="Disordered" evidence="1">
    <location>
        <begin position="1"/>
        <end position="21"/>
    </location>
</feature>
<organism evidence="2 3">
    <name type="scientific">Xenopus laevis</name>
    <name type="common">African clawed frog</name>
    <dbReference type="NCBI Taxonomy" id="8355"/>
    <lineage>
        <taxon>Eukaryota</taxon>
        <taxon>Metazoa</taxon>
        <taxon>Chordata</taxon>
        <taxon>Craniata</taxon>
        <taxon>Vertebrata</taxon>
        <taxon>Euteleostomi</taxon>
        <taxon>Amphibia</taxon>
        <taxon>Batrachia</taxon>
        <taxon>Anura</taxon>
        <taxon>Pipoidea</taxon>
        <taxon>Pipidae</taxon>
        <taxon>Xenopodinae</taxon>
        <taxon>Xenopus</taxon>
        <taxon>Xenopus</taxon>
    </lineage>
</organism>
<dbReference type="AlphaFoldDB" id="A0A974H5V7"/>
<evidence type="ECO:0000256" key="1">
    <source>
        <dbReference type="SAM" id="MobiDB-lite"/>
    </source>
</evidence>
<reference evidence="3" key="1">
    <citation type="journal article" date="2016" name="Nature">
        <title>Genome evolution in the allotetraploid frog Xenopus laevis.</title>
        <authorList>
            <person name="Session A.M."/>
            <person name="Uno Y."/>
            <person name="Kwon T."/>
            <person name="Chapman J.A."/>
            <person name="Toyoda A."/>
            <person name="Takahashi S."/>
            <person name="Fukui A."/>
            <person name="Hikosaka A."/>
            <person name="Suzuki A."/>
            <person name="Kondo M."/>
            <person name="van Heeringen S.J."/>
            <person name="Quigley I."/>
            <person name="Heinz S."/>
            <person name="Ogino H."/>
            <person name="Ochi H."/>
            <person name="Hellsten U."/>
            <person name="Lyons J.B."/>
            <person name="Simakov O."/>
            <person name="Putnam N."/>
            <person name="Stites J."/>
            <person name="Kuroki Y."/>
            <person name="Tanaka T."/>
            <person name="Michiue T."/>
            <person name="Watanabe M."/>
            <person name="Bogdanovic O."/>
            <person name="Lister R."/>
            <person name="Georgiou G."/>
            <person name="Paranjpe S.S."/>
            <person name="van Kruijsbergen I."/>
            <person name="Shu S."/>
            <person name="Carlson J."/>
            <person name="Kinoshita T."/>
            <person name="Ohta Y."/>
            <person name="Mawaribuchi S."/>
            <person name="Jenkins J."/>
            <person name="Grimwood J."/>
            <person name="Schmutz J."/>
            <person name="Mitros T."/>
            <person name="Mozaffari S.V."/>
            <person name="Suzuki Y."/>
            <person name="Haramoto Y."/>
            <person name="Yamamoto T.S."/>
            <person name="Takagi C."/>
            <person name="Heald R."/>
            <person name="Miller K."/>
            <person name="Haudenschild C."/>
            <person name="Kitzman J."/>
            <person name="Nakayama T."/>
            <person name="Izutsu Y."/>
            <person name="Robert J."/>
            <person name="Fortriede J."/>
            <person name="Burns K."/>
            <person name="Lotay V."/>
            <person name="Karimi K."/>
            <person name="Yasuoka Y."/>
            <person name="Dichmann D.S."/>
            <person name="Flajnik M.F."/>
            <person name="Houston D.W."/>
            <person name="Shendure J."/>
            <person name="DuPasquier L."/>
            <person name="Vize P.D."/>
            <person name="Zorn A.M."/>
            <person name="Ito M."/>
            <person name="Marcotte E.M."/>
            <person name="Wallingford J.B."/>
            <person name="Ito Y."/>
            <person name="Asashima M."/>
            <person name="Ueno N."/>
            <person name="Matsuda Y."/>
            <person name="Veenstra G.J."/>
            <person name="Fujiyama A."/>
            <person name="Harland R.M."/>
            <person name="Taira M."/>
            <person name="Rokhsar D.S."/>
        </authorList>
    </citation>
    <scope>NUCLEOTIDE SEQUENCE [LARGE SCALE GENOMIC DNA]</scope>
    <source>
        <strain evidence="3">J</strain>
    </source>
</reference>
<feature type="compositionally biased region" description="Polar residues" evidence="1">
    <location>
        <begin position="1"/>
        <end position="16"/>
    </location>
</feature>
<dbReference type="Proteomes" id="UP000694892">
    <property type="component" value="Chromosome 8S"/>
</dbReference>
<proteinExistence type="predicted"/>
<name>A0A974H5V7_XENLA</name>
<evidence type="ECO:0000313" key="2">
    <source>
        <dbReference type="EMBL" id="OCT65536.1"/>
    </source>
</evidence>
<evidence type="ECO:0000313" key="3">
    <source>
        <dbReference type="Proteomes" id="UP000694892"/>
    </source>
</evidence>
<dbReference type="EMBL" id="CM004481">
    <property type="protein sequence ID" value="OCT65536.1"/>
    <property type="molecule type" value="Genomic_DNA"/>
</dbReference>
<sequence length="79" mass="8864">MQQSSFLHGPGQTQYRNDARNGTPRFKKCLLIVQNSTKTTDSTIVILIHLENSSTMEVIAFLLKEKKSKVRFLAGGSRP</sequence>
<accession>A0A974H5V7</accession>
<protein>
    <submittedName>
        <fullName evidence="2">Uncharacterized protein</fullName>
    </submittedName>
</protein>
<gene>
    <name evidence="2" type="ORF">XELAEV_18041774mg</name>
</gene>